<organism evidence="2 3">
    <name type="scientific">Eshraghiella crossota DSM 2876</name>
    <dbReference type="NCBI Taxonomy" id="511680"/>
    <lineage>
        <taxon>Bacteria</taxon>
        <taxon>Bacillati</taxon>
        <taxon>Bacillota</taxon>
        <taxon>Clostridia</taxon>
        <taxon>Lachnospirales</taxon>
        <taxon>Lachnospiraceae</taxon>
        <taxon>Eshraghiella</taxon>
    </lineage>
</organism>
<dbReference type="InterPro" id="IPR052533">
    <property type="entry name" value="WalJ/YycJ-like"/>
</dbReference>
<evidence type="ECO:0000313" key="3">
    <source>
        <dbReference type="Proteomes" id="UP000006238"/>
    </source>
</evidence>
<proteinExistence type="predicted"/>
<evidence type="ECO:0000259" key="1">
    <source>
        <dbReference type="SMART" id="SM00849"/>
    </source>
</evidence>
<dbReference type="AlphaFoldDB" id="D4RWN1"/>
<name>D4RWN1_9FIRM</name>
<dbReference type="Pfam" id="PF12706">
    <property type="entry name" value="Lactamase_B_2"/>
    <property type="match status" value="1"/>
</dbReference>
<dbReference type="PANTHER" id="PTHR47619">
    <property type="entry name" value="METALLO-HYDROLASE YYCJ-RELATED"/>
    <property type="match status" value="1"/>
</dbReference>
<dbReference type="STRING" id="45851.BHV86_06120"/>
<keyword evidence="3" id="KW-1185">Reference proteome</keyword>
<dbReference type="PANTHER" id="PTHR47619:SF1">
    <property type="entry name" value="EXODEOXYRIBONUCLEASE WALJ"/>
    <property type="match status" value="1"/>
</dbReference>
<dbReference type="Gene3D" id="3.60.15.10">
    <property type="entry name" value="Ribonuclease Z/Hydroxyacylglutathione hydrolase-like"/>
    <property type="match status" value="1"/>
</dbReference>
<gene>
    <name evidence="2" type="ORF">BUTYVIB_00067</name>
</gene>
<dbReference type="Proteomes" id="UP000006238">
    <property type="component" value="Unassembled WGS sequence"/>
</dbReference>
<accession>D4RWN1</accession>
<sequence length="276" mass="30213">MYIHINVRRIVMRMMSIASGSSGNCIYIGTETTHILIDDGISRKRVIEGLTMLDIKAEDIDALLITHEHDDHTSGLGVLERYCPIPVYGTGMTLAAIENNSKLGKVPEGIFNPIHAGDSFMIGDVTIKSTSVSHDAADPVAYTFSSGKSKAGIITDLGVYTDEIVENFKNLDTVLIESNHDINMLMTGPYPYVLKQRILGGKGHLSNEDCGRLLNGILGGRTGSVFLGHLSKENNFPELAYETVRQEINLGESEFHAEDFDIKVANRSKPSDIAIF</sequence>
<dbReference type="eggNOG" id="COG1235">
    <property type="taxonomic scope" value="Bacteria"/>
</dbReference>
<dbReference type="SUPFAM" id="SSF56281">
    <property type="entry name" value="Metallo-hydrolase/oxidoreductase"/>
    <property type="match status" value="1"/>
</dbReference>
<dbReference type="SMART" id="SM00849">
    <property type="entry name" value="Lactamase_B"/>
    <property type="match status" value="1"/>
</dbReference>
<comment type="caution">
    <text evidence="2">The sequence shown here is derived from an EMBL/GenBank/DDBJ whole genome shotgun (WGS) entry which is preliminary data.</text>
</comment>
<reference evidence="2 3" key="1">
    <citation type="submission" date="2010-02" db="EMBL/GenBank/DDBJ databases">
        <authorList>
            <person name="Weinstock G."/>
            <person name="Sodergren E."/>
            <person name="Clifton S."/>
            <person name="Fulton L."/>
            <person name="Fulton B."/>
            <person name="Courtney L."/>
            <person name="Fronick C."/>
            <person name="Harrison M."/>
            <person name="Strong C."/>
            <person name="Farmer C."/>
            <person name="Delahaunty K."/>
            <person name="Markovic C."/>
            <person name="Hall O."/>
            <person name="Minx P."/>
            <person name="Tomlinson C."/>
            <person name="Mitreva M."/>
            <person name="Nelson J."/>
            <person name="Hou S."/>
            <person name="Wollam A."/>
            <person name="Pepin K.H."/>
            <person name="Johnson M."/>
            <person name="Bhonagiri V."/>
            <person name="Zhang X."/>
            <person name="Suruliraj S."/>
            <person name="Warren W."/>
            <person name="Chinwalla A."/>
            <person name="Mardis E.R."/>
            <person name="Wilson R.K."/>
        </authorList>
    </citation>
    <scope>NUCLEOTIDE SEQUENCE [LARGE SCALE GENOMIC DNA]</scope>
    <source>
        <strain evidence="2 3">DSM 2876</strain>
    </source>
</reference>
<dbReference type="InterPro" id="IPR001279">
    <property type="entry name" value="Metallo-B-lactamas"/>
</dbReference>
<dbReference type="HOGENOM" id="CLU_073253_0_0_9"/>
<feature type="domain" description="Metallo-beta-lactamase" evidence="1">
    <location>
        <begin position="22"/>
        <end position="204"/>
    </location>
</feature>
<dbReference type="InterPro" id="IPR036866">
    <property type="entry name" value="RibonucZ/Hydroxyglut_hydro"/>
</dbReference>
<dbReference type="EMBL" id="ABWN01000017">
    <property type="protein sequence ID" value="EFF69555.1"/>
    <property type="molecule type" value="Genomic_DNA"/>
</dbReference>
<evidence type="ECO:0000313" key="2">
    <source>
        <dbReference type="EMBL" id="EFF69555.1"/>
    </source>
</evidence>
<protein>
    <submittedName>
        <fullName evidence="2">Metallo-beta-lactamase domain protein</fullName>
    </submittedName>
</protein>